<dbReference type="Pfam" id="PF08443">
    <property type="entry name" value="RimK"/>
    <property type="match status" value="1"/>
</dbReference>
<evidence type="ECO:0000313" key="5">
    <source>
        <dbReference type="EMBL" id="HHE32209.1"/>
    </source>
</evidence>
<accession>A0A7C5DEC9</accession>
<dbReference type="PROSITE" id="PS50975">
    <property type="entry name" value="ATP_GRASP"/>
    <property type="match status" value="1"/>
</dbReference>
<dbReference type="GO" id="GO:0018169">
    <property type="term" value="F:ribosomal S6-glutamic acid ligase activity"/>
    <property type="evidence" value="ECO:0007669"/>
    <property type="project" value="TreeGrafter"/>
</dbReference>
<dbReference type="SUPFAM" id="SSF55729">
    <property type="entry name" value="Acyl-CoA N-acyltransferases (Nat)"/>
    <property type="match status" value="1"/>
</dbReference>
<keyword evidence="1" id="KW-0547">Nucleotide-binding</keyword>
<evidence type="ECO:0000259" key="3">
    <source>
        <dbReference type="PROSITE" id="PS50975"/>
    </source>
</evidence>
<proteinExistence type="predicted"/>
<feature type="region of interest" description="Disordered" evidence="2">
    <location>
        <begin position="1"/>
        <end position="25"/>
    </location>
</feature>
<reference evidence="5" key="1">
    <citation type="journal article" date="2020" name="mSystems">
        <title>Genome- and Community-Level Interaction Insights into Carbon Utilization and Element Cycling Functions of Hydrothermarchaeota in Hydrothermal Sediment.</title>
        <authorList>
            <person name="Zhou Z."/>
            <person name="Liu Y."/>
            <person name="Xu W."/>
            <person name="Pan J."/>
            <person name="Luo Z.H."/>
            <person name="Li M."/>
        </authorList>
    </citation>
    <scope>NUCLEOTIDE SEQUENCE [LARGE SCALE GENOMIC DNA]</scope>
    <source>
        <strain evidence="5">HyVt-633</strain>
    </source>
</reference>
<keyword evidence="1" id="KW-0067">ATP-binding</keyword>
<dbReference type="InterPro" id="IPR013651">
    <property type="entry name" value="ATP-grasp_RimK-type"/>
</dbReference>
<feature type="domain" description="ATP-grasp" evidence="3">
    <location>
        <begin position="330"/>
        <end position="578"/>
    </location>
</feature>
<dbReference type="Gene3D" id="3.30.1490.20">
    <property type="entry name" value="ATP-grasp fold, A domain"/>
    <property type="match status" value="1"/>
</dbReference>
<dbReference type="GO" id="GO:0005737">
    <property type="term" value="C:cytoplasm"/>
    <property type="evidence" value="ECO:0007669"/>
    <property type="project" value="TreeGrafter"/>
</dbReference>
<evidence type="ECO:0000256" key="1">
    <source>
        <dbReference type="PROSITE-ProRule" id="PRU00409"/>
    </source>
</evidence>
<dbReference type="PANTHER" id="PTHR21621">
    <property type="entry name" value="RIBOSOMAL PROTEIN S6 MODIFICATION PROTEIN"/>
    <property type="match status" value="1"/>
</dbReference>
<dbReference type="CDD" id="cd04301">
    <property type="entry name" value="NAT_SF"/>
    <property type="match status" value="1"/>
</dbReference>
<dbReference type="InterPro" id="IPR017534">
    <property type="entry name" value="GNAT-acetyltransferase"/>
</dbReference>
<dbReference type="PROSITE" id="PS51186">
    <property type="entry name" value="GNAT"/>
    <property type="match status" value="1"/>
</dbReference>
<dbReference type="EMBL" id="DRSQ01000130">
    <property type="protein sequence ID" value="HHE32209.1"/>
    <property type="molecule type" value="Genomic_DNA"/>
</dbReference>
<dbReference type="PANTHER" id="PTHR21621:SF0">
    <property type="entry name" value="BETA-CITRYLGLUTAMATE SYNTHASE B-RELATED"/>
    <property type="match status" value="1"/>
</dbReference>
<dbReference type="Gene3D" id="3.40.630.30">
    <property type="match status" value="1"/>
</dbReference>
<comment type="caution">
    <text evidence="5">The sequence shown here is derived from an EMBL/GenBank/DDBJ whole genome shotgun (WGS) entry which is preliminary data.</text>
</comment>
<dbReference type="GO" id="GO:0016747">
    <property type="term" value="F:acyltransferase activity, transferring groups other than amino-acyl groups"/>
    <property type="evidence" value="ECO:0007669"/>
    <property type="project" value="InterPro"/>
</dbReference>
<dbReference type="NCBIfam" id="TIGR03103">
    <property type="entry name" value="trio_acet_GNAT"/>
    <property type="match status" value="1"/>
</dbReference>
<organism evidence="5">
    <name type="scientific">Chlorobaculum parvum</name>
    <dbReference type="NCBI Taxonomy" id="274539"/>
    <lineage>
        <taxon>Bacteria</taxon>
        <taxon>Pseudomonadati</taxon>
        <taxon>Chlorobiota</taxon>
        <taxon>Chlorobiia</taxon>
        <taxon>Chlorobiales</taxon>
        <taxon>Chlorobiaceae</taxon>
        <taxon>Chlorobaculum</taxon>
    </lineage>
</organism>
<dbReference type="InterPro" id="IPR011761">
    <property type="entry name" value="ATP-grasp"/>
</dbReference>
<dbReference type="InterPro" id="IPR013815">
    <property type="entry name" value="ATP_grasp_subdomain_1"/>
</dbReference>
<dbReference type="SUPFAM" id="SSF56059">
    <property type="entry name" value="Glutathione synthetase ATP-binding domain-like"/>
    <property type="match status" value="1"/>
</dbReference>
<dbReference type="InterPro" id="IPR016181">
    <property type="entry name" value="Acyl_CoA_acyltransferase"/>
</dbReference>
<feature type="domain" description="N-acetyltransferase" evidence="4">
    <location>
        <begin position="111"/>
        <end position="261"/>
    </location>
</feature>
<name>A0A7C5DEC9_9CHLB</name>
<dbReference type="GO" id="GO:0005524">
    <property type="term" value="F:ATP binding"/>
    <property type="evidence" value="ECO:0007669"/>
    <property type="project" value="UniProtKB-UniRule"/>
</dbReference>
<sequence>MSRKNRSEENLVPMQSPSMKSWGQPAELPKQDVVIECGWGRVIFGHTFHDNTRIAEILRQEKEGFRDIAMYLRDPQVVLSYAPQDLFIDPSFTFRLWLDEYKPLQESSAMFSVRPLDPEKDIDRVNSIYSVHHMVPADPEFLNDIADKLCIDYWVAVENETEQVIAVCMSIDHKAAFDDPENGSSLWALAVDPQARHSGLGLQLTQKVADHYKAKGRSFVDLSVLHSNGAAIEMYKKLGFVQIPVFTVKNKNAINERLFSGPQPEAELNPYSTIIINEARRRGIRVDVLDPIDNYFRLSWGGATVICRESLTELTSAIAMSRCADKQTTHRLLSAAGLKVPDQQVAASPEENLRFLEKHGHLVVKPADSEQGKGITVGITTVEELEQAIKTAGTICSKVLLEEMVEGADLRIIVIDYEVVAAAVRRPPKITGDGQHTILELVKKQSRRREKASQGESKIPIDDELRRTIGLKGYKLDDILPKAEELEVRKTANLHTGGTIHDVTDQLHPELGKAACKAADILGIPVTGLDFLVSSPEKSDYVIIEANERPGLANHEPQPTAERFIDFLFPQSIARAIP</sequence>
<dbReference type="Gene3D" id="3.30.470.20">
    <property type="entry name" value="ATP-grasp fold, B domain"/>
    <property type="match status" value="2"/>
</dbReference>
<protein>
    <submittedName>
        <fullName evidence="5">N-acetylglutaminylglutamine synthetase</fullName>
    </submittedName>
</protein>
<dbReference type="Pfam" id="PF00583">
    <property type="entry name" value="Acetyltransf_1"/>
    <property type="match status" value="1"/>
</dbReference>
<dbReference type="GO" id="GO:0009432">
    <property type="term" value="P:SOS response"/>
    <property type="evidence" value="ECO:0007669"/>
    <property type="project" value="TreeGrafter"/>
</dbReference>
<dbReference type="InterPro" id="IPR000182">
    <property type="entry name" value="GNAT_dom"/>
</dbReference>
<dbReference type="AlphaFoldDB" id="A0A7C5DEC9"/>
<evidence type="ECO:0000256" key="2">
    <source>
        <dbReference type="SAM" id="MobiDB-lite"/>
    </source>
</evidence>
<dbReference type="Proteomes" id="UP000886058">
    <property type="component" value="Unassembled WGS sequence"/>
</dbReference>
<gene>
    <name evidence="5" type="primary">ngg</name>
    <name evidence="5" type="ORF">ENL07_06195</name>
</gene>
<dbReference type="GO" id="GO:0046872">
    <property type="term" value="F:metal ion binding"/>
    <property type="evidence" value="ECO:0007669"/>
    <property type="project" value="InterPro"/>
</dbReference>
<evidence type="ECO:0000259" key="4">
    <source>
        <dbReference type="PROSITE" id="PS51186"/>
    </source>
</evidence>